<dbReference type="GO" id="GO:0005737">
    <property type="term" value="C:cytoplasm"/>
    <property type="evidence" value="ECO:0007669"/>
    <property type="project" value="TreeGrafter"/>
</dbReference>
<evidence type="ECO:0000259" key="9">
    <source>
        <dbReference type="SMART" id="SM00905"/>
    </source>
</evidence>
<dbReference type="FunFam" id="3.30.1130.10:FF:000003">
    <property type="entry name" value="7,8-dihydroneopterin aldolase"/>
    <property type="match status" value="1"/>
</dbReference>
<comment type="pathway">
    <text evidence="2 8">Cofactor biosynthesis; tetrahydrofolate biosynthesis; 2-amino-4-hydroxy-6-hydroxymethyl-7,8-dihydropteridine diphosphate from 7,8-dihydroneopterin triphosphate: step 3/4.</text>
</comment>
<keyword evidence="4 8" id="KW-0289">Folate biosynthesis</keyword>
<dbReference type="NCBIfam" id="TIGR00526">
    <property type="entry name" value="folB_dom"/>
    <property type="match status" value="1"/>
</dbReference>
<sequence>MRFHGRHGVLPEETRLGQTFLVDARLRVDTARAGASDALENTVSYADVYGDIKAVVEGPPCKLLEAVAHRAAESVLARHGGVHEVVLGVRKLSIPGVPSLVESVGVEVRRRRLGR</sequence>
<dbReference type="Pfam" id="PF02152">
    <property type="entry name" value="FolB"/>
    <property type="match status" value="1"/>
</dbReference>
<dbReference type="UniPathway" id="UPA00077">
    <property type="reaction ID" value="UER00154"/>
</dbReference>
<evidence type="ECO:0000313" key="10">
    <source>
        <dbReference type="EMBL" id="KXZ44770.1"/>
    </source>
</evidence>
<dbReference type="InterPro" id="IPR043133">
    <property type="entry name" value="GTP-CH-I_C/QueF"/>
</dbReference>
<dbReference type="GO" id="GO:0046656">
    <property type="term" value="P:folic acid biosynthetic process"/>
    <property type="evidence" value="ECO:0007669"/>
    <property type="project" value="UniProtKB-UniRule"/>
</dbReference>
<dbReference type="Proteomes" id="UP000075714">
    <property type="component" value="Unassembled WGS sequence"/>
</dbReference>
<comment type="similarity">
    <text evidence="3 8">Belongs to the DHNA family.</text>
</comment>
<accession>A0A150G619</accession>
<gene>
    <name evidence="10" type="ORF">GPECTOR_62g885</name>
</gene>
<evidence type="ECO:0000256" key="7">
    <source>
        <dbReference type="ARBA" id="ARBA00063311"/>
    </source>
</evidence>
<evidence type="ECO:0000256" key="2">
    <source>
        <dbReference type="ARBA" id="ARBA00005013"/>
    </source>
</evidence>
<comment type="function">
    <text evidence="8">Catalyzes the conversion of 7,8-dihydroneopterin to 6-hydroxymethyl-7,8-dihydropterin.</text>
</comment>
<keyword evidence="5 8" id="KW-0456">Lyase</keyword>
<name>A0A150G619_GONPE</name>
<dbReference type="Gene3D" id="3.30.1130.10">
    <property type="match status" value="1"/>
</dbReference>
<dbReference type="OrthoDB" id="1863886at2759"/>
<dbReference type="GO" id="GO:0004150">
    <property type="term" value="F:dihydroneopterin aldolase activity"/>
    <property type="evidence" value="ECO:0007669"/>
    <property type="project" value="UniProtKB-UniRule"/>
</dbReference>
<evidence type="ECO:0000313" key="11">
    <source>
        <dbReference type="Proteomes" id="UP000075714"/>
    </source>
</evidence>
<comment type="catalytic activity">
    <reaction evidence="1 8">
        <text>7,8-dihydroneopterin = 6-hydroxymethyl-7,8-dihydropterin + glycolaldehyde</text>
        <dbReference type="Rhea" id="RHEA:10540"/>
        <dbReference type="ChEBI" id="CHEBI:17001"/>
        <dbReference type="ChEBI" id="CHEBI:17071"/>
        <dbReference type="ChEBI" id="CHEBI:44841"/>
        <dbReference type="EC" id="4.1.2.25"/>
    </reaction>
</comment>
<dbReference type="EMBL" id="LSYV01000063">
    <property type="protein sequence ID" value="KXZ44770.1"/>
    <property type="molecule type" value="Genomic_DNA"/>
</dbReference>
<dbReference type="NCBIfam" id="TIGR00525">
    <property type="entry name" value="folB"/>
    <property type="match status" value="1"/>
</dbReference>
<evidence type="ECO:0000256" key="4">
    <source>
        <dbReference type="ARBA" id="ARBA00022909"/>
    </source>
</evidence>
<dbReference type="SUPFAM" id="SSF55620">
    <property type="entry name" value="Tetrahydrobiopterin biosynthesis enzymes-like"/>
    <property type="match status" value="1"/>
</dbReference>
<evidence type="ECO:0000256" key="1">
    <source>
        <dbReference type="ARBA" id="ARBA00001353"/>
    </source>
</evidence>
<keyword evidence="11" id="KW-1185">Reference proteome</keyword>
<dbReference type="CDD" id="cd00534">
    <property type="entry name" value="DHNA_DHNTPE"/>
    <property type="match status" value="1"/>
</dbReference>
<dbReference type="STRING" id="33097.A0A150G619"/>
<dbReference type="GO" id="GO:0046654">
    <property type="term" value="P:tetrahydrofolate biosynthetic process"/>
    <property type="evidence" value="ECO:0007669"/>
    <property type="project" value="UniProtKB-UniRule"/>
</dbReference>
<organism evidence="10 11">
    <name type="scientific">Gonium pectorale</name>
    <name type="common">Green alga</name>
    <dbReference type="NCBI Taxonomy" id="33097"/>
    <lineage>
        <taxon>Eukaryota</taxon>
        <taxon>Viridiplantae</taxon>
        <taxon>Chlorophyta</taxon>
        <taxon>core chlorophytes</taxon>
        <taxon>Chlorophyceae</taxon>
        <taxon>CS clade</taxon>
        <taxon>Chlamydomonadales</taxon>
        <taxon>Volvocaceae</taxon>
        <taxon>Gonium</taxon>
    </lineage>
</organism>
<dbReference type="PANTHER" id="PTHR42844:SF1">
    <property type="entry name" value="DIHYDRONEOPTERIN ALDOLASE 1-RELATED"/>
    <property type="match status" value="1"/>
</dbReference>
<proteinExistence type="inferred from homology"/>
<feature type="domain" description="Dihydroneopterin aldolase/epimerase" evidence="9">
    <location>
        <begin position="1"/>
        <end position="110"/>
    </location>
</feature>
<dbReference type="AlphaFoldDB" id="A0A150G619"/>
<dbReference type="EC" id="4.1.2.25" evidence="8"/>
<evidence type="ECO:0000256" key="8">
    <source>
        <dbReference type="RuleBase" id="RU362079"/>
    </source>
</evidence>
<dbReference type="InterPro" id="IPR006157">
    <property type="entry name" value="FolB_dom"/>
</dbReference>
<evidence type="ECO:0000256" key="3">
    <source>
        <dbReference type="ARBA" id="ARBA00005708"/>
    </source>
</evidence>
<dbReference type="PANTHER" id="PTHR42844">
    <property type="entry name" value="DIHYDRONEOPTERIN ALDOLASE 1-RELATED"/>
    <property type="match status" value="1"/>
</dbReference>
<comment type="function">
    <text evidence="6">Catalyzes the conversion of 7,8-dihydroneopterin into 6-hydroxymethyl-7,8-dihydropterin, a biosynthetic precursor of the vitamin tetrahydrofolate. Can use L-threo-dihydroneopterin and D-erythro-dihydroneopterin as substrates for the formation of 6-hydroxymethyldihydropterin, but it can also catalyze the epimerization of carbon 2' of dihydroneopterin and dihydromonapterin.</text>
</comment>
<comment type="subunit">
    <text evidence="7">Homooctamer. Forms a hollow cylinder assembled from two ring-shaped tetramers.</text>
</comment>
<comment type="caution">
    <text evidence="10">The sequence shown here is derived from an EMBL/GenBank/DDBJ whole genome shotgun (WGS) entry which is preliminary data.</text>
</comment>
<evidence type="ECO:0000256" key="6">
    <source>
        <dbReference type="ARBA" id="ARBA00055579"/>
    </source>
</evidence>
<reference evidence="11" key="1">
    <citation type="journal article" date="2016" name="Nat. Commun.">
        <title>The Gonium pectorale genome demonstrates co-option of cell cycle regulation during the evolution of multicellularity.</title>
        <authorList>
            <person name="Hanschen E.R."/>
            <person name="Marriage T.N."/>
            <person name="Ferris P.J."/>
            <person name="Hamaji T."/>
            <person name="Toyoda A."/>
            <person name="Fujiyama A."/>
            <person name="Neme R."/>
            <person name="Noguchi H."/>
            <person name="Minakuchi Y."/>
            <person name="Suzuki M."/>
            <person name="Kawai-Toyooka H."/>
            <person name="Smith D.R."/>
            <person name="Sparks H."/>
            <person name="Anderson J."/>
            <person name="Bakaric R."/>
            <person name="Luria V."/>
            <person name="Karger A."/>
            <person name="Kirschner M.W."/>
            <person name="Durand P.M."/>
            <person name="Michod R.E."/>
            <person name="Nozaki H."/>
            <person name="Olson B.J."/>
        </authorList>
    </citation>
    <scope>NUCLEOTIDE SEQUENCE [LARGE SCALE GENOMIC DNA]</scope>
    <source>
        <strain evidence="11">NIES-2863</strain>
    </source>
</reference>
<dbReference type="InterPro" id="IPR006156">
    <property type="entry name" value="Dihydroneopterin_aldolase"/>
</dbReference>
<protein>
    <recommendedName>
        <fullName evidence="8">7,8-dihydroneopterin aldolase</fullName>
        <ecNumber evidence="8">4.1.2.25</ecNumber>
    </recommendedName>
</protein>
<dbReference type="SMART" id="SM00905">
    <property type="entry name" value="FolB"/>
    <property type="match status" value="1"/>
</dbReference>
<evidence type="ECO:0000256" key="5">
    <source>
        <dbReference type="ARBA" id="ARBA00023239"/>
    </source>
</evidence>